<dbReference type="InterPro" id="IPR026834">
    <property type="entry name" value="LHH"/>
</dbReference>
<protein>
    <submittedName>
        <fullName evidence="2">HNH/ENDO VII family nuclease</fullName>
    </submittedName>
</protein>
<sequence length="192" mass="21193">MDGGVSAAVLEKVTEASVELQKSIEGLVKSVESSIESEQAQGVYEGLEQEVNESFVPLKNELGETVIEVPPAEKQLYDEIGVEYENINGMDVYVRNDIDPNQTDALGRTNLERMEQGLAPLDETGQSIELHHIRQSPEGPLVELKSVEHEGNFELLHPNLESPSAIDRGEFAKIRAEHWKARAEMIKAGGMV</sequence>
<accession>A0ABW4LVS0</accession>
<evidence type="ECO:0000313" key="2">
    <source>
        <dbReference type="EMBL" id="MFD1738235.1"/>
    </source>
</evidence>
<organism evidence="2 3">
    <name type="scientific">Bacillus salitolerans</name>
    <dbReference type="NCBI Taxonomy" id="1437434"/>
    <lineage>
        <taxon>Bacteria</taxon>
        <taxon>Bacillati</taxon>
        <taxon>Bacillota</taxon>
        <taxon>Bacilli</taxon>
        <taxon>Bacillales</taxon>
        <taxon>Bacillaceae</taxon>
        <taxon>Bacillus</taxon>
    </lineage>
</organism>
<dbReference type="Pfam" id="PF14411">
    <property type="entry name" value="LHH"/>
    <property type="match status" value="1"/>
</dbReference>
<name>A0ABW4LVS0_9BACI</name>
<evidence type="ECO:0000313" key="3">
    <source>
        <dbReference type="Proteomes" id="UP001597214"/>
    </source>
</evidence>
<feature type="domain" description="LHH" evidence="1">
    <location>
        <begin position="109"/>
        <end position="184"/>
    </location>
</feature>
<reference evidence="3" key="1">
    <citation type="journal article" date="2019" name="Int. J. Syst. Evol. Microbiol.">
        <title>The Global Catalogue of Microorganisms (GCM) 10K type strain sequencing project: providing services to taxonomists for standard genome sequencing and annotation.</title>
        <authorList>
            <consortium name="The Broad Institute Genomics Platform"/>
            <consortium name="The Broad Institute Genome Sequencing Center for Infectious Disease"/>
            <person name="Wu L."/>
            <person name="Ma J."/>
        </authorList>
    </citation>
    <scope>NUCLEOTIDE SEQUENCE [LARGE SCALE GENOMIC DNA]</scope>
    <source>
        <strain evidence="3">CCUG 49339</strain>
    </source>
</reference>
<dbReference type="RefSeq" id="WP_377929448.1">
    <property type="nucleotide sequence ID" value="NZ_JBHUEM010000040.1"/>
</dbReference>
<gene>
    <name evidence="2" type="ORF">ACFSCX_17050</name>
</gene>
<evidence type="ECO:0000259" key="1">
    <source>
        <dbReference type="Pfam" id="PF14411"/>
    </source>
</evidence>
<dbReference type="Proteomes" id="UP001597214">
    <property type="component" value="Unassembled WGS sequence"/>
</dbReference>
<proteinExistence type="predicted"/>
<dbReference type="EMBL" id="JBHUEM010000040">
    <property type="protein sequence ID" value="MFD1738235.1"/>
    <property type="molecule type" value="Genomic_DNA"/>
</dbReference>
<comment type="caution">
    <text evidence="2">The sequence shown here is derived from an EMBL/GenBank/DDBJ whole genome shotgun (WGS) entry which is preliminary data.</text>
</comment>
<keyword evidence="3" id="KW-1185">Reference proteome</keyword>